<sequence>MGSGEASALDPVWKSSLDLFFDRLLEFRPCESDQNDMIERGFGFRLFVRLERWNTGYGVYYCDQDCVKVENC</sequence>
<keyword evidence="2" id="KW-1185">Reference proteome</keyword>
<proteinExistence type="predicted"/>
<comment type="caution">
    <text evidence="1">The sequence shown here is derived from an EMBL/GenBank/DDBJ whole genome shotgun (WGS) entry which is preliminary data.</text>
</comment>
<dbReference type="Proteomes" id="UP001062846">
    <property type="component" value="Chromosome 6"/>
</dbReference>
<protein>
    <submittedName>
        <fullName evidence="1">Uncharacterized protein</fullName>
    </submittedName>
</protein>
<dbReference type="EMBL" id="CM046393">
    <property type="protein sequence ID" value="KAI8549715.1"/>
    <property type="molecule type" value="Genomic_DNA"/>
</dbReference>
<accession>A0ACC0N965</accession>
<reference evidence="1" key="1">
    <citation type="submission" date="2022-02" db="EMBL/GenBank/DDBJ databases">
        <title>Plant Genome Project.</title>
        <authorList>
            <person name="Zhang R.-G."/>
        </authorList>
    </citation>
    <scope>NUCLEOTIDE SEQUENCE</scope>
    <source>
        <strain evidence="1">AT1</strain>
    </source>
</reference>
<organism evidence="1 2">
    <name type="scientific">Rhododendron molle</name>
    <name type="common">Chinese azalea</name>
    <name type="synonym">Azalea mollis</name>
    <dbReference type="NCBI Taxonomy" id="49168"/>
    <lineage>
        <taxon>Eukaryota</taxon>
        <taxon>Viridiplantae</taxon>
        <taxon>Streptophyta</taxon>
        <taxon>Embryophyta</taxon>
        <taxon>Tracheophyta</taxon>
        <taxon>Spermatophyta</taxon>
        <taxon>Magnoliopsida</taxon>
        <taxon>eudicotyledons</taxon>
        <taxon>Gunneridae</taxon>
        <taxon>Pentapetalae</taxon>
        <taxon>asterids</taxon>
        <taxon>Ericales</taxon>
        <taxon>Ericaceae</taxon>
        <taxon>Ericoideae</taxon>
        <taxon>Rhodoreae</taxon>
        <taxon>Rhododendron</taxon>
    </lineage>
</organism>
<gene>
    <name evidence="1" type="ORF">RHMOL_Rhmol06G0046600</name>
</gene>
<evidence type="ECO:0000313" key="1">
    <source>
        <dbReference type="EMBL" id="KAI8549715.1"/>
    </source>
</evidence>
<evidence type="ECO:0000313" key="2">
    <source>
        <dbReference type="Proteomes" id="UP001062846"/>
    </source>
</evidence>
<name>A0ACC0N965_RHOML</name>